<gene>
    <name evidence="1" type="ORF">g.51429</name>
</gene>
<dbReference type="AlphaFoldDB" id="A0A146LIZ2"/>
<dbReference type="EMBL" id="GDHC01011170">
    <property type="protein sequence ID" value="JAQ07459.1"/>
    <property type="molecule type" value="Transcribed_RNA"/>
</dbReference>
<protein>
    <submittedName>
        <fullName evidence="1">Uncharacterized protein</fullName>
    </submittedName>
</protein>
<sequence>MVVDVLVLTSSAVRVGRAYKNRVAAAPCEYTCYTLSRLHSPCPVQRVVVSYYLILQVYRCCCRGDCSTDVYCGLSYLSRVVYHFGKFLLLCEQLFVTPASSETDDIDDGKGDVLYSGFFCQW</sequence>
<proteinExistence type="predicted"/>
<name>A0A146LIZ2_LYGHE</name>
<evidence type="ECO:0000313" key="1">
    <source>
        <dbReference type="EMBL" id="JAQ07459.1"/>
    </source>
</evidence>
<reference evidence="1" key="1">
    <citation type="journal article" date="2016" name="Gigascience">
        <title>De novo construction of an expanded transcriptome assembly for the western tarnished plant bug, Lygus hesperus.</title>
        <authorList>
            <person name="Tassone E.E."/>
            <person name="Geib S.M."/>
            <person name="Hall B."/>
            <person name="Fabrick J.A."/>
            <person name="Brent C.S."/>
            <person name="Hull J.J."/>
        </authorList>
    </citation>
    <scope>NUCLEOTIDE SEQUENCE</scope>
</reference>
<accession>A0A146LIZ2</accession>
<organism evidence="1">
    <name type="scientific">Lygus hesperus</name>
    <name type="common">Western plant bug</name>
    <dbReference type="NCBI Taxonomy" id="30085"/>
    <lineage>
        <taxon>Eukaryota</taxon>
        <taxon>Metazoa</taxon>
        <taxon>Ecdysozoa</taxon>
        <taxon>Arthropoda</taxon>
        <taxon>Hexapoda</taxon>
        <taxon>Insecta</taxon>
        <taxon>Pterygota</taxon>
        <taxon>Neoptera</taxon>
        <taxon>Paraneoptera</taxon>
        <taxon>Hemiptera</taxon>
        <taxon>Heteroptera</taxon>
        <taxon>Panheteroptera</taxon>
        <taxon>Cimicomorpha</taxon>
        <taxon>Miridae</taxon>
        <taxon>Mirini</taxon>
        <taxon>Lygus</taxon>
    </lineage>
</organism>